<gene>
    <name evidence="2" type="ORF">SD71_00455</name>
</gene>
<keyword evidence="1" id="KW-0472">Membrane</keyword>
<dbReference type="GO" id="GO:0016301">
    <property type="term" value="F:kinase activity"/>
    <property type="evidence" value="ECO:0007669"/>
    <property type="project" value="UniProtKB-KW"/>
</dbReference>
<protein>
    <submittedName>
        <fullName evidence="2">Signal transduction histidine kinase</fullName>
    </submittedName>
</protein>
<evidence type="ECO:0000256" key="1">
    <source>
        <dbReference type="SAM" id="Phobius"/>
    </source>
</evidence>
<accession>A0ABR5A834</accession>
<keyword evidence="3" id="KW-1185">Reference proteome</keyword>
<keyword evidence="2" id="KW-0808">Transferase</keyword>
<evidence type="ECO:0000313" key="2">
    <source>
        <dbReference type="EMBL" id="KIL37231.1"/>
    </source>
</evidence>
<keyword evidence="1" id="KW-0812">Transmembrane</keyword>
<evidence type="ECO:0000313" key="3">
    <source>
        <dbReference type="Proteomes" id="UP000054526"/>
    </source>
</evidence>
<dbReference type="Proteomes" id="UP000054526">
    <property type="component" value="Unassembled WGS sequence"/>
</dbReference>
<proteinExistence type="predicted"/>
<dbReference type="EMBL" id="JXAL01000001">
    <property type="protein sequence ID" value="KIL37231.1"/>
    <property type="molecule type" value="Genomic_DNA"/>
</dbReference>
<sequence>MDVSTNVIFIIAAFSLAVVLIMSRERIPPNLRRGLALLSILLVLFAFFLIVWSFFSRGYIAPTFL</sequence>
<feature type="transmembrane region" description="Helical" evidence="1">
    <location>
        <begin position="6"/>
        <end position="23"/>
    </location>
</feature>
<keyword evidence="2" id="KW-0418">Kinase</keyword>
<comment type="caution">
    <text evidence="2">The sequence shown here is derived from an EMBL/GenBank/DDBJ whole genome shotgun (WGS) entry which is preliminary data.</text>
</comment>
<keyword evidence="1" id="KW-1133">Transmembrane helix</keyword>
<dbReference type="RefSeq" id="WP_041058317.1">
    <property type="nucleotide sequence ID" value="NZ_JXAL01000001.1"/>
</dbReference>
<organism evidence="2 3">
    <name type="scientific">Cohnella kolymensis</name>
    <dbReference type="NCBI Taxonomy" id="1590652"/>
    <lineage>
        <taxon>Bacteria</taxon>
        <taxon>Bacillati</taxon>
        <taxon>Bacillota</taxon>
        <taxon>Bacilli</taxon>
        <taxon>Bacillales</taxon>
        <taxon>Paenibacillaceae</taxon>
        <taxon>Cohnella</taxon>
    </lineage>
</organism>
<name>A0ABR5A834_9BACL</name>
<reference evidence="2 3" key="1">
    <citation type="submission" date="2014-12" db="EMBL/GenBank/DDBJ databases">
        <title>Draft genome sequence of Cohnella kolymensis strain B-2846.</title>
        <authorList>
            <person name="Karlyshev A.V."/>
            <person name="Kudryashova E.B."/>
        </authorList>
    </citation>
    <scope>NUCLEOTIDE SEQUENCE [LARGE SCALE GENOMIC DNA]</scope>
    <source>
        <strain evidence="2 3">VKM B-2846</strain>
    </source>
</reference>
<feature type="transmembrane region" description="Helical" evidence="1">
    <location>
        <begin position="35"/>
        <end position="55"/>
    </location>
</feature>